<keyword evidence="3" id="KW-0540">Nuclease</keyword>
<evidence type="ECO:0000256" key="1">
    <source>
        <dbReference type="SAM" id="MobiDB-lite"/>
    </source>
</evidence>
<keyword evidence="4" id="KW-1185">Reference proteome</keyword>
<evidence type="ECO:0000313" key="3">
    <source>
        <dbReference type="EMBL" id="MCW3780673.1"/>
    </source>
</evidence>
<dbReference type="RefSeq" id="WP_264771091.1">
    <property type="nucleotide sequence ID" value="NZ_JAPDOG010000002.1"/>
</dbReference>
<dbReference type="Proteomes" id="UP001207582">
    <property type="component" value="Unassembled WGS sequence"/>
</dbReference>
<name>A0ABT3IZ14_9RHOB</name>
<sequence length="351" mass="36741">MPAKSETLRIATFNAELTREGPGLLLRDILTGADRQVEAASEVIATAAPDVILLAGFDYDLDGVALEAFAQRIAAHGMAYPHHFALRPNTGRASGIDLDGDGKLGGPGDAQGFGRFAGEGGMAVLSRLPIEASTAQDFSAFLWRDLPESLISGAALSSDAAAIQRLSTTGHWAVPVTLADGRSLTLLAFHATPPVFDGPEDRNGRRNHDEAAFWLRFIDGELPFAPPAAPFVILGDANLDPVDGDGRAGALEALLTDPRLQDPVPSSAGAVRAGAEQGGANAAQRGDPKLDTADWRDTPGPGNLRVDYVLPSADLAVAGSGVWWPAPEELGSAEAEAASRHRLVWVDVELP</sequence>
<organism evidence="3 4">
    <name type="scientific">Defluviimonas salinarum</name>
    <dbReference type="NCBI Taxonomy" id="2992147"/>
    <lineage>
        <taxon>Bacteria</taxon>
        <taxon>Pseudomonadati</taxon>
        <taxon>Pseudomonadota</taxon>
        <taxon>Alphaproteobacteria</taxon>
        <taxon>Rhodobacterales</taxon>
        <taxon>Paracoccaceae</taxon>
        <taxon>Albidovulum</taxon>
    </lineage>
</organism>
<feature type="region of interest" description="Disordered" evidence="1">
    <location>
        <begin position="258"/>
        <end position="302"/>
    </location>
</feature>
<feature type="compositionally biased region" description="Basic and acidic residues" evidence="1">
    <location>
        <begin position="286"/>
        <end position="297"/>
    </location>
</feature>
<protein>
    <submittedName>
        <fullName evidence="3">Endonuclease/exonuclease/phosphatase family protein</fullName>
    </submittedName>
</protein>
<accession>A0ABT3IZ14</accession>
<keyword evidence="3" id="KW-0255">Endonuclease</keyword>
<dbReference type="GO" id="GO:0004519">
    <property type="term" value="F:endonuclease activity"/>
    <property type="evidence" value="ECO:0007669"/>
    <property type="project" value="UniProtKB-KW"/>
</dbReference>
<evidence type="ECO:0000259" key="2">
    <source>
        <dbReference type="Pfam" id="PF03372"/>
    </source>
</evidence>
<dbReference type="SUPFAM" id="SSF56219">
    <property type="entry name" value="DNase I-like"/>
    <property type="match status" value="1"/>
</dbReference>
<evidence type="ECO:0000313" key="4">
    <source>
        <dbReference type="Proteomes" id="UP001207582"/>
    </source>
</evidence>
<feature type="domain" description="Endonuclease/exonuclease/phosphatase" evidence="2">
    <location>
        <begin position="32"/>
        <end position="328"/>
    </location>
</feature>
<reference evidence="3 4" key="1">
    <citation type="submission" date="2022-10" db="EMBL/GenBank/DDBJ databases">
        <title>Defluviimonas sp. CAU 1641 isolated from mud.</title>
        <authorList>
            <person name="Kim W."/>
        </authorList>
    </citation>
    <scope>NUCLEOTIDE SEQUENCE [LARGE SCALE GENOMIC DNA]</scope>
    <source>
        <strain evidence="3 4">CAU 1641</strain>
    </source>
</reference>
<gene>
    <name evidence="3" type="ORF">OM960_03630</name>
</gene>
<keyword evidence="3" id="KW-0378">Hydrolase</keyword>
<feature type="compositionally biased region" description="Low complexity" evidence="1">
    <location>
        <begin position="272"/>
        <end position="285"/>
    </location>
</feature>
<dbReference type="Gene3D" id="3.60.10.10">
    <property type="entry name" value="Endonuclease/exonuclease/phosphatase"/>
    <property type="match status" value="1"/>
</dbReference>
<comment type="caution">
    <text evidence="3">The sequence shown here is derived from an EMBL/GenBank/DDBJ whole genome shotgun (WGS) entry which is preliminary data.</text>
</comment>
<dbReference type="EMBL" id="JAPDOG010000002">
    <property type="protein sequence ID" value="MCW3780673.1"/>
    <property type="molecule type" value="Genomic_DNA"/>
</dbReference>
<proteinExistence type="predicted"/>
<dbReference type="InterPro" id="IPR005135">
    <property type="entry name" value="Endo/exonuclease/phosphatase"/>
</dbReference>
<dbReference type="Pfam" id="PF03372">
    <property type="entry name" value="Exo_endo_phos"/>
    <property type="match status" value="1"/>
</dbReference>
<dbReference type="InterPro" id="IPR036691">
    <property type="entry name" value="Endo/exonu/phosph_ase_sf"/>
</dbReference>